<comment type="caution">
    <text evidence="1">The sequence shown here is derived from an EMBL/GenBank/DDBJ whole genome shotgun (WGS) entry which is preliminary data.</text>
</comment>
<accession>A0ABW3NE36</accession>
<name>A0ABW3NE36_9BACI</name>
<evidence type="ECO:0000313" key="2">
    <source>
        <dbReference type="Proteomes" id="UP001597041"/>
    </source>
</evidence>
<organism evidence="1 2">
    <name type="scientific">Oceanobacillus locisalsi</name>
    <dbReference type="NCBI Taxonomy" id="546107"/>
    <lineage>
        <taxon>Bacteria</taxon>
        <taxon>Bacillati</taxon>
        <taxon>Bacillota</taxon>
        <taxon>Bacilli</taxon>
        <taxon>Bacillales</taxon>
        <taxon>Bacillaceae</taxon>
        <taxon>Oceanobacillus</taxon>
    </lineage>
</organism>
<gene>
    <name evidence="1" type="ORF">ACFQ19_07775</name>
</gene>
<dbReference type="SUPFAM" id="SSF55961">
    <property type="entry name" value="Bet v1-like"/>
    <property type="match status" value="1"/>
</dbReference>
<proteinExistence type="predicted"/>
<dbReference type="RefSeq" id="WP_379591513.1">
    <property type="nucleotide sequence ID" value="NZ_JBHTKK010000007.1"/>
</dbReference>
<sequence>MMLKADYSLNMNLSTSDVWRYLEDWSNWAKQVPGYQTHKNVSALDSIWELHGKAGTITKDLKLYVTITEMTSPSTVQFRFRDSEERCFGSGCFELSDLSSRSSKLTCLLELELKGLTGKMSAPLVGSLLPALLEKFVQRIVRPLTETDTVALSL</sequence>
<reference evidence="2" key="1">
    <citation type="journal article" date="2019" name="Int. J. Syst. Evol. Microbiol.">
        <title>The Global Catalogue of Microorganisms (GCM) 10K type strain sequencing project: providing services to taxonomists for standard genome sequencing and annotation.</title>
        <authorList>
            <consortium name="The Broad Institute Genomics Platform"/>
            <consortium name="The Broad Institute Genome Sequencing Center for Infectious Disease"/>
            <person name="Wu L."/>
            <person name="Ma J."/>
        </authorList>
    </citation>
    <scope>NUCLEOTIDE SEQUENCE [LARGE SCALE GENOMIC DNA]</scope>
    <source>
        <strain evidence="2">CCUG 56608</strain>
    </source>
</reference>
<keyword evidence="2" id="KW-1185">Reference proteome</keyword>
<dbReference type="InterPro" id="IPR023393">
    <property type="entry name" value="START-like_dom_sf"/>
</dbReference>
<evidence type="ECO:0000313" key="1">
    <source>
        <dbReference type="EMBL" id="MFD1065922.1"/>
    </source>
</evidence>
<dbReference type="Gene3D" id="3.30.530.20">
    <property type="match status" value="1"/>
</dbReference>
<dbReference type="CDD" id="cd07812">
    <property type="entry name" value="SRPBCC"/>
    <property type="match status" value="1"/>
</dbReference>
<dbReference type="Proteomes" id="UP001597041">
    <property type="component" value="Unassembled WGS sequence"/>
</dbReference>
<protein>
    <submittedName>
        <fullName evidence="1">SRPBCC family protein</fullName>
    </submittedName>
</protein>
<dbReference type="EMBL" id="JBHTKK010000007">
    <property type="protein sequence ID" value="MFD1065922.1"/>
    <property type="molecule type" value="Genomic_DNA"/>
</dbReference>